<dbReference type="Proteomes" id="UP000316167">
    <property type="component" value="Unassembled WGS sequence"/>
</dbReference>
<dbReference type="OrthoDB" id="2111471at2"/>
<keyword evidence="3" id="KW-1185">Reference proteome</keyword>
<protein>
    <submittedName>
        <fullName evidence="2">Uncharacterized protein DUF4382</fullName>
    </submittedName>
</protein>
<accession>A0A562SUD3</accession>
<gene>
    <name evidence="2" type="ORF">IQ13_0100</name>
</gene>
<dbReference type="InterPro" id="IPR025491">
    <property type="entry name" value="DUF4382"/>
</dbReference>
<proteinExistence type="predicted"/>
<comment type="caution">
    <text evidence="2">The sequence shown here is derived from an EMBL/GenBank/DDBJ whole genome shotgun (WGS) entry which is preliminary data.</text>
</comment>
<dbReference type="EMBL" id="VLLE01000002">
    <property type="protein sequence ID" value="TWI84947.1"/>
    <property type="molecule type" value="Genomic_DNA"/>
</dbReference>
<dbReference type="Pfam" id="PF14321">
    <property type="entry name" value="DUF4382"/>
    <property type="match status" value="1"/>
</dbReference>
<evidence type="ECO:0000259" key="1">
    <source>
        <dbReference type="Pfam" id="PF14321"/>
    </source>
</evidence>
<name>A0A562SUD3_9BACT</name>
<organism evidence="2 3">
    <name type="scientific">Lacibacter cauensis</name>
    <dbReference type="NCBI Taxonomy" id="510947"/>
    <lineage>
        <taxon>Bacteria</taxon>
        <taxon>Pseudomonadati</taxon>
        <taxon>Bacteroidota</taxon>
        <taxon>Chitinophagia</taxon>
        <taxon>Chitinophagales</taxon>
        <taxon>Chitinophagaceae</taxon>
        <taxon>Lacibacter</taxon>
    </lineage>
</organism>
<dbReference type="AlphaFoldDB" id="A0A562SUD3"/>
<reference evidence="2 3" key="1">
    <citation type="journal article" date="2015" name="Stand. Genomic Sci.">
        <title>Genomic Encyclopedia of Bacterial and Archaeal Type Strains, Phase III: the genomes of soil and plant-associated and newly described type strains.</title>
        <authorList>
            <person name="Whitman W.B."/>
            <person name="Woyke T."/>
            <person name="Klenk H.P."/>
            <person name="Zhou Y."/>
            <person name="Lilburn T.G."/>
            <person name="Beck B.J."/>
            <person name="De Vos P."/>
            <person name="Vandamme P."/>
            <person name="Eisen J.A."/>
            <person name="Garrity G."/>
            <person name="Hugenholtz P."/>
            <person name="Kyrpides N.C."/>
        </authorList>
    </citation>
    <scope>NUCLEOTIDE SEQUENCE [LARGE SCALE GENOMIC DNA]</scope>
    <source>
        <strain evidence="2 3">CGMCC 1.7271</strain>
    </source>
</reference>
<evidence type="ECO:0000313" key="2">
    <source>
        <dbReference type="EMBL" id="TWI84947.1"/>
    </source>
</evidence>
<evidence type="ECO:0000313" key="3">
    <source>
        <dbReference type="Proteomes" id="UP000316167"/>
    </source>
</evidence>
<dbReference type="PROSITE" id="PS51257">
    <property type="entry name" value="PROKAR_LIPOPROTEIN"/>
    <property type="match status" value="1"/>
</dbReference>
<sequence length="264" mass="29094">MKAMFNVIIATAVSACLLLSCSKENSGTTNGKQQVKIYLTDNPVAFQQVNVDIQKLEIKVEVKDSTGGEREFWETLQIRAGVYNILNFRNGVDTLFAQGLVTTGEIKKIRITLGNRNSVMADSVVYPLLLKKPQVMIDVDDISLINPSAVKINIDFDACGSIIKINNNSFELQPRIRTFSDEHDGRIEGKVLPREAAAIVSVISNGDTLLAIPENDGEFKIRGIKSAVVDVFVNATASGYRDTTLRNVQLNNREVKLPAIILQK</sequence>
<dbReference type="RefSeq" id="WP_144883434.1">
    <property type="nucleotide sequence ID" value="NZ_VLLE01000002.1"/>
</dbReference>
<feature type="domain" description="DUF4382" evidence="1">
    <location>
        <begin position="34"/>
        <end position="174"/>
    </location>
</feature>